<dbReference type="PANTHER" id="PTHR11239">
    <property type="entry name" value="DNA-DIRECTED RNA POLYMERASE"/>
    <property type="match status" value="1"/>
</dbReference>
<dbReference type="SUPFAM" id="SSF57783">
    <property type="entry name" value="Zinc beta-ribbon"/>
    <property type="match status" value="1"/>
</dbReference>
<keyword evidence="8" id="KW-0804">Transcription</keyword>
<keyword evidence="2 8" id="KW-0240">DNA-directed RNA polymerase</keyword>
<dbReference type="RefSeq" id="XP_011402737.1">
    <property type="nucleotide sequence ID" value="XM_011404435.2"/>
</dbReference>
<evidence type="ECO:0000256" key="2">
    <source>
        <dbReference type="ARBA" id="ARBA00022478"/>
    </source>
</evidence>
<sequence length="117" mass="13021">MDGSLFCCDSSFCPHCGSILPLPNSKKPIVCPLCSFKQDTSAYENKVEYTVKYFSLAKKRDKGVQESSGDGPLADRKCPQCGNDEMTYTTQQTRSADEGQTVFYTCPKCKFKETENS</sequence>
<reference evidence="13" key="1">
    <citation type="journal article" date="2010" name="Nature">
        <title>The Amphimedon queenslandica genome and the evolution of animal complexity.</title>
        <authorList>
            <person name="Srivastava M."/>
            <person name="Simakov O."/>
            <person name="Chapman J."/>
            <person name="Fahey B."/>
            <person name="Gauthier M.E."/>
            <person name="Mitros T."/>
            <person name="Richards G.S."/>
            <person name="Conaco C."/>
            <person name="Dacre M."/>
            <person name="Hellsten U."/>
            <person name="Larroux C."/>
            <person name="Putnam N.H."/>
            <person name="Stanke M."/>
            <person name="Adamska M."/>
            <person name="Darling A."/>
            <person name="Degnan S.M."/>
            <person name="Oakley T.H."/>
            <person name="Plachetzki D.C."/>
            <person name="Zhai Y."/>
            <person name="Adamski M."/>
            <person name="Calcino A."/>
            <person name="Cummins S.F."/>
            <person name="Goodstein D.M."/>
            <person name="Harris C."/>
            <person name="Jackson D.J."/>
            <person name="Leys S.P."/>
            <person name="Shu S."/>
            <person name="Woodcroft B.J."/>
            <person name="Vervoort M."/>
            <person name="Kosik K.S."/>
            <person name="Manning G."/>
            <person name="Degnan B.M."/>
            <person name="Rokhsar D.S."/>
        </authorList>
    </citation>
    <scope>NUCLEOTIDE SEQUENCE [LARGE SCALE GENOMIC DNA]</scope>
</reference>
<feature type="binding site" evidence="9">
    <location>
        <position position="34"/>
    </location>
    <ligand>
        <name>Zn(2+)</name>
        <dbReference type="ChEBI" id="CHEBI:29105"/>
        <label>1</label>
    </ligand>
</feature>
<keyword evidence="13" id="KW-1185">Reference proteome</keyword>
<dbReference type="GO" id="GO:0008270">
    <property type="term" value="F:zinc ion binding"/>
    <property type="evidence" value="ECO:0007669"/>
    <property type="project" value="UniProtKB-KW"/>
</dbReference>
<dbReference type="EnsemblMetazoa" id="XM_011404435.2">
    <property type="protein sequence ID" value="XP_011402737.1"/>
    <property type="gene ID" value="LOC105312077"/>
</dbReference>
<dbReference type="PROSITE" id="PS51133">
    <property type="entry name" value="ZF_TFIIS_2"/>
    <property type="match status" value="1"/>
</dbReference>
<proteinExistence type="inferred from homology"/>
<dbReference type="Pfam" id="PF01096">
    <property type="entry name" value="Zn_ribbon_TFIIS"/>
    <property type="match status" value="1"/>
</dbReference>
<feature type="binding site" evidence="9">
    <location>
        <position position="16"/>
    </location>
    <ligand>
        <name>Zn(2+)</name>
        <dbReference type="ChEBI" id="CHEBI:29105"/>
        <label>1</label>
    </ligand>
</feature>
<evidence type="ECO:0000256" key="5">
    <source>
        <dbReference type="ARBA" id="ARBA00022833"/>
    </source>
</evidence>
<comment type="function">
    <text evidence="8">DNA-dependent RNA polymerase catalyzes the transcription of DNA into RNA using the four ribonucleoside triphosphates as substrates.</text>
</comment>
<feature type="binding site" evidence="9">
    <location>
        <position position="109"/>
    </location>
    <ligand>
        <name>Zn(2+)</name>
        <dbReference type="ChEBI" id="CHEBI:29105"/>
        <label>2</label>
    </ligand>
</feature>
<evidence type="ECO:0000256" key="1">
    <source>
        <dbReference type="ARBA" id="ARBA00004604"/>
    </source>
</evidence>
<comment type="subcellular location">
    <subcellularLocation>
        <location evidence="1">Nucleus</location>
        <location evidence="1">Nucleolus</location>
    </subcellularLocation>
</comment>
<dbReference type="CDD" id="cd10507">
    <property type="entry name" value="Zn-ribbon_RPA12"/>
    <property type="match status" value="1"/>
</dbReference>
<dbReference type="PIRSF" id="PIRSF005586">
    <property type="entry name" value="RNApol_RpoM"/>
    <property type="match status" value="1"/>
</dbReference>
<evidence type="ECO:0000313" key="13">
    <source>
        <dbReference type="Proteomes" id="UP000007879"/>
    </source>
</evidence>
<keyword evidence="3 9" id="KW-0479">Metal-binding</keyword>
<comment type="similarity">
    <text evidence="8">Belongs to the archaeal rpoM/eukaryotic RPA12/RPB9/RPC11 RNA polymerase family.</text>
</comment>
<evidence type="ECO:0000256" key="7">
    <source>
        <dbReference type="ARBA" id="ARBA00044497"/>
    </source>
</evidence>
<dbReference type="InterPro" id="IPR034004">
    <property type="entry name" value="Zn_ribbon_RPA12_C"/>
</dbReference>
<dbReference type="InterPro" id="IPR012164">
    <property type="entry name" value="Rpa12/Rpb9/Rpc10/TFS"/>
</dbReference>
<evidence type="ECO:0000256" key="8">
    <source>
        <dbReference type="PIRNR" id="PIRNR005586"/>
    </source>
</evidence>
<evidence type="ECO:0000256" key="3">
    <source>
        <dbReference type="ARBA" id="ARBA00022723"/>
    </source>
</evidence>
<evidence type="ECO:0000259" key="11">
    <source>
        <dbReference type="PROSITE" id="PS51133"/>
    </source>
</evidence>
<feature type="binding site" evidence="9">
    <location>
        <position position="31"/>
    </location>
    <ligand>
        <name>Zn(2+)</name>
        <dbReference type="ChEBI" id="CHEBI:29105"/>
        <label>1</label>
    </ligand>
</feature>
<dbReference type="SMART" id="SM00440">
    <property type="entry name" value="ZnF_C2C2"/>
    <property type="match status" value="1"/>
</dbReference>
<evidence type="ECO:0000313" key="12">
    <source>
        <dbReference type="EnsemblMetazoa" id="XP_011402737.1"/>
    </source>
</evidence>
<dbReference type="Proteomes" id="UP000007879">
    <property type="component" value="Unassembled WGS sequence"/>
</dbReference>
<protein>
    <recommendedName>
        <fullName evidence="8">DNA-directed RNA polymerase subunit</fullName>
    </recommendedName>
</protein>
<dbReference type="InterPro" id="IPR001222">
    <property type="entry name" value="Znf_TFIIS"/>
</dbReference>
<evidence type="ECO:0000256" key="10">
    <source>
        <dbReference type="PIRSR" id="PIRSR005586-2"/>
    </source>
</evidence>
<evidence type="ECO:0000256" key="9">
    <source>
        <dbReference type="PIRSR" id="PIRSR005586-1"/>
    </source>
</evidence>
<keyword evidence="6 8" id="KW-0539">Nucleus</keyword>
<dbReference type="PROSITE" id="PS00466">
    <property type="entry name" value="ZF_TFIIS_1"/>
    <property type="match status" value="1"/>
</dbReference>
<evidence type="ECO:0000256" key="6">
    <source>
        <dbReference type="ARBA" id="ARBA00023242"/>
    </source>
</evidence>
<dbReference type="AlphaFoldDB" id="A0AAN0IL33"/>
<reference evidence="12" key="2">
    <citation type="submission" date="2024-06" db="UniProtKB">
        <authorList>
            <consortium name="EnsemblMetazoa"/>
        </authorList>
    </citation>
    <scope>IDENTIFICATION</scope>
</reference>
<dbReference type="GeneID" id="105312077"/>
<dbReference type="GO" id="GO:0006363">
    <property type="term" value="P:termination of RNA polymerase I transcription"/>
    <property type="evidence" value="ECO:0007669"/>
    <property type="project" value="TreeGrafter"/>
</dbReference>
<dbReference type="GO" id="GO:0003899">
    <property type="term" value="F:DNA-directed RNA polymerase activity"/>
    <property type="evidence" value="ECO:0007669"/>
    <property type="project" value="InterPro"/>
</dbReference>
<keyword evidence="5 9" id="KW-0862">Zinc</keyword>
<feature type="domain" description="TFIIS-type" evidence="11">
    <location>
        <begin position="74"/>
        <end position="114"/>
    </location>
</feature>
<feature type="zinc finger region" description="C4-type" evidence="10">
    <location>
        <begin position="13"/>
        <end position="34"/>
    </location>
</feature>
<dbReference type="Gene3D" id="2.20.25.10">
    <property type="match status" value="1"/>
</dbReference>
<feature type="binding site" evidence="9">
    <location>
        <position position="106"/>
    </location>
    <ligand>
        <name>Zn(2+)</name>
        <dbReference type="ChEBI" id="CHEBI:29105"/>
        <label>2</label>
    </ligand>
</feature>
<dbReference type="PANTHER" id="PTHR11239:SF14">
    <property type="entry name" value="DNA-DIRECTED RNA POLYMERASE I SUBUNIT RPA12"/>
    <property type="match status" value="1"/>
</dbReference>
<dbReference type="GO" id="GO:0005736">
    <property type="term" value="C:RNA polymerase I complex"/>
    <property type="evidence" value="ECO:0007669"/>
    <property type="project" value="TreeGrafter"/>
</dbReference>
<name>A0AAN0IL33_AMPQE</name>
<feature type="binding site" evidence="9">
    <location>
        <position position="78"/>
    </location>
    <ligand>
        <name>Zn(2+)</name>
        <dbReference type="ChEBI" id="CHEBI:29105"/>
        <label>2</label>
    </ligand>
</feature>
<feature type="binding site" evidence="9">
    <location>
        <position position="13"/>
    </location>
    <ligand>
        <name>Zn(2+)</name>
        <dbReference type="ChEBI" id="CHEBI:29105"/>
        <label>1</label>
    </ligand>
</feature>
<organism evidence="12 13">
    <name type="scientific">Amphimedon queenslandica</name>
    <name type="common">Sponge</name>
    <dbReference type="NCBI Taxonomy" id="400682"/>
    <lineage>
        <taxon>Eukaryota</taxon>
        <taxon>Metazoa</taxon>
        <taxon>Porifera</taxon>
        <taxon>Demospongiae</taxon>
        <taxon>Heteroscleromorpha</taxon>
        <taxon>Haplosclerida</taxon>
        <taxon>Niphatidae</taxon>
        <taxon>Amphimedon</taxon>
    </lineage>
</organism>
<keyword evidence="4 10" id="KW-0863">Zinc-finger</keyword>
<comment type="function">
    <text evidence="7">Core component of RNA polymerase I (Pol I), a DNA-dependent RNA polymerase which synthesizes ribosomal RNA precursors using the four ribonucleoside triphosphates as substrates. Can mediate Pol I proofreading of the nascent RNA transcript. Anchors into the Pol I active site to monitor transcription fidelity and cleave mis-incorporated 5'-ribonucleotides.</text>
</comment>
<dbReference type="KEGG" id="aqu:105312077"/>
<accession>A0AAN0IL33</accession>
<dbReference type="GO" id="GO:0003676">
    <property type="term" value="F:nucleic acid binding"/>
    <property type="evidence" value="ECO:0007669"/>
    <property type="project" value="InterPro"/>
</dbReference>
<evidence type="ECO:0000256" key="4">
    <source>
        <dbReference type="ARBA" id="ARBA00022771"/>
    </source>
</evidence>
<feature type="binding site" evidence="9">
    <location>
        <position position="81"/>
    </location>
    <ligand>
        <name>Zn(2+)</name>
        <dbReference type="ChEBI" id="CHEBI:29105"/>
        <label>2</label>
    </ligand>
</feature>